<feature type="non-terminal residue" evidence="1">
    <location>
        <position position="1"/>
    </location>
</feature>
<name>A0ABN8HRY2_9NEOP</name>
<reference evidence="1" key="1">
    <citation type="submission" date="2022-03" db="EMBL/GenBank/DDBJ databases">
        <authorList>
            <person name="Martin H S."/>
        </authorList>
    </citation>
    <scope>NUCLEOTIDE SEQUENCE</scope>
</reference>
<accession>A0ABN8HRY2</accession>
<evidence type="ECO:0000313" key="2">
    <source>
        <dbReference type="Proteomes" id="UP000837857"/>
    </source>
</evidence>
<proteinExistence type="predicted"/>
<dbReference type="EMBL" id="OW152824">
    <property type="protein sequence ID" value="CAH2040303.1"/>
    <property type="molecule type" value="Genomic_DNA"/>
</dbReference>
<gene>
    <name evidence="1" type="ORF">IPOD504_LOCUS2466</name>
</gene>
<evidence type="ECO:0000313" key="1">
    <source>
        <dbReference type="EMBL" id="CAH2040303.1"/>
    </source>
</evidence>
<organism evidence="1 2">
    <name type="scientific">Iphiclides podalirius</name>
    <name type="common">scarce swallowtail</name>
    <dbReference type="NCBI Taxonomy" id="110791"/>
    <lineage>
        <taxon>Eukaryota</taxon>
        <taxon>Metazoa</taxon>
        <taxon>Ecdysozoa</taxon>
        <taxon>Arthropoda</taxon>
        <taxon>Hexapoda</taxon>
        <taxon>Insecta</taxon>
        <taxon>Pterygota</taxon>
        <taxon>Neoptera</taxon>
        <taxon>Endopterygota</taxon>
        <taxon>Lepidoptera</taxon>
        <taxon>Glossata</taxon>
        <taxon>Ditrysia</taxon>
        <taxon>Papilionoidea</taxon>
        <taxon>Papilionidae</taxon>
        <taxon>Papilioninae</taxon>
        <taxon>Iphiclides</taxon>
    </lineage>
</organism>
<sequence length="80" mass="9221">MIHIGGYNFSLHKGSIGLKKRGILYDIVPWQSPPELWRVPVQPEQPEQFEAEVDMLQMGEGVSVSRLRRNFGGFRHQSQE</sequence>
<protein>
    <submittedName>
        <fullName evidence="1">Uncharacterized protein</fullName>
    </submittedName>
</protein>
<keyword evidence="2" id="KW-1185">Reference proteome</keyword>
<dbReference type="Proteomes" id="UP000837857">
    <property type="component" value="Chromosome 12"/>
</dbReference>